<dbReference type="InterPro" id="IPR036661">
    <property type="entry name" value="Luciferase-like_sf"/>
</dbReference>
<keyword evidence="1" id="KW-0285">Flavoprotein</keyword>
<evidence type="ECO:0000256" key="1">
    <source>
        <dbReference type="ARBA" id="ARBA00022630"/>
    </source>
</evidence>
<keyword evidence="3" id="KW-0560">Oxidoreductase</keyword>
<organism evidence="6 7">
    <name type="scientific">Egibacter rhizosphaerae</name>
    <dbReference type="NCBI Taxonomy" id="1670831"/>
    <lineage>
        <taxon>Bacteria</taxon>
        <taxon>Bacillati</taxon>
        <taxon>Actinomycetota</taxon>
        <taxon>Nitriliruptoria</taxon>
        <taxon>Egibacterales</taxon>
        <taxon>Egibacteraceae</taxon>
        <taxon>Egibacter</taxon>
    </lineage>
</organism>
<name>A0A411YEQ4_9ACTN</name>
<dbReference type="OrthoDB" id="143323at2"/>
<proteinExistence type="predicted"/>
<reference evidence="6 7" key="1">
    <citation type="submission" date="2019-01" db="EMBL/GenBank/DDBJ databases">
        <title>Egibacter rhizosphaerae EGI 80759T.</title>
        <authorList>
            <person name="Chen D.-D."/>
            <person name="Tian Y."/>
            <person name="Jiao J.-Y."/>
            <person name="Zhang X.-T."/>
            <person name="Zhang Y.-G."/>
            <person name="Zhang Y."/>
            <person name="Xiao M."/>
            <person name="Shu W.-S."/>
            <person name="Li W.-J."/>
        </authorList>
    </citation>
    <scope>NUCLEOTIDE SEQUENCE [LARGE SCALE GENOMIC DNA]</scope>
    <source>
        <strain evidence="6 7">EGI 80759</strain>
    </source>
</reference>
<evidence type="ECO:0000313" key="7">
    <source>
        <dbReference type="Proteomes" id="UP000291469"/>
    </source>
</evidence>
<keyword evidence="2" id="KW-0288">FMN</keyword>
<keyword evidence="4" id="KW-0503">Monooxygenase</keyword>
<keyword evidence="7" id="KW-1185">Reference proteome</keyword>
<dbReference type="Proteomes" id="UP000291469">
    <property type="component" value="Chromosome"/>
</dbReference>
<sequence>MRCIVMLEPQEGLSYADQLAVAQHAERKGFEGVFRSDHYGSTTGTEARAATDAWTAIAGLGRETDRIRLGTLVTPATFRRVGVLAKAVATAAEMAGTTPDGVPRIELGMGTGWLEQEHRAHGLPFGDLDERYRRLTEQLEVLQGFWSRQAQPFSFDGEFVRVEEAVFRPIPEPRPRLIIGGKGPTRTPRLAARYADELNLILPTSDDIRARRETLDAACGDLDRDPGEVGLSAMLPVLVGAHREELHERARRFAELVGSEREIDELLERMGRVGVVGTPEEAADRLGRAREAGLDRVMLQDFLPDDLEMLDLVADEVVPRVAGTASA</sequence>
<dbReference type="PANTHER" id="PTHR42847">
    <property type="entry name" value="ALKANESULFONATE MONOOXYGENASE"/>
    <property type="match status" value="1"/>
</dbReference>
<accession>A0A411YEQ4</accession>
<dbReference type="SUPFAM" id="SSF51679">
    <property type="entry name" value="Bacterial luciferase-like"/>
    <property type="match status" value="1"/>
</dbReference>
<dbReference type="Gene3D" id="3.20.20.30">
    <property type="entry name" value="Luciferase-like domain"/>
    <property type="match status" value="1"/>
</dbReference>
<evidence type="ECO:0000256" key="3">
    <source>
        <dbReference type="ARBA" id="ARBA00023002"/>
    </source>
</evidence>
<protein>
    <submittedName>
        <fullName evidence="6">LLM class flavin-dependent oxidoreductase</fullName>
    </submittedName>
</protein>
<dbReference type="PANTHER" id="PTHR42847:SF4">
    <property type="entry name" value="ALKANESULFONATE MONOOXYGENASE-RELATED"/>
    <property type="match status" value="1"/>
</dbReference>
<dbReference type="AlphaFoldDB" id="A0A411YEQ4"/>
<dbReference type="GO" id="GO:0008726">
    <property type="term" value="F:alkanesulfonate monooxygenase activity"/>
    <property type="evidence" value="ECO:0007669"/>
    <property type="project" value="TreeGrafter"/>
</dbReference>
<dbReference type="GO" id="GO:0046306">
    <property type="term" value="P:alkanesulfonate catabolic process"/>
    <property type="evidence" value="ECO:0007669"/>
    <property type="project" value="TreeGrafter"/>
</dbReference>
<evidence type="ECO:0000259" key="5">
    <source>
        <dbReference type="Pfam" id="PF00296"/>
    </source>
</evidence>
<dbReference type="RefSeq" id="WP_131154702.1">
    <property type="nucleotide sequence ID" value="NZ_CP036402.1"/>
</dbReference>
<evidence type="ECO:0000256" key="4">
    <source>
        <dbReference type="ARBA" id="ARBA00023033"/>
    </source>
</evidence>
<evidence type="ECO:0000313" key="6">
    <source>
        <dbReference type="EMBL" id="QBI19705.1"/>
    </source>
</evidence>
<dbReference type="KEGG" id="erz:ER308_09200"/>
<dbReference type="EMBL" id="CP036402">
    <property type="protein sequence ID" value="QBI19705.1"/>
    <property type="molecule type" value="Genomic_DNA"/>
</dbReference>
<gene>
    <name evidence="6" type="ORF">ER308_09200</name>
</gene>
<dbReference type="InterPro" id="IPR011251">
    <property type="entry name" value="Luciferase-like_dom"/>
</dbReference>
<evidence type="ECO:0000256" key="2">
    <source>
        <dbReference type="ARBA" id="ARBA00022643"/>
    </source>
</evidence>
<dbReference type="InterPro" id="IPR050172">
    <property type="entry name" value="SsuD_RutA_monooxygenase"/>
</dbReference>
<feature type="domain" description="Luciferase-like" evidence="5">
    <location>
        <begin position="13"/>
        <end position="295"/>
    </location>
</feature>
<dbReference type="Pfam" id="PF00296">
    <property type="entry name" value="Bac_luciferase"/>
    <property type="match status" value="1"/>
</dbReference>